<evidence type="ECO:0000256" key="6">
    <source>
        <dbReference type="ARBA" id="ARBA00022692"/>
    </source>
</evidence>
<keyword evidence="3" id="KW-0813">Transport</keyword>
<keyword evidence="12" id="KW-1185">Reference proteome</keyword>
<feature type="domain" description="Major facilitator superfamily (MFS) profile" evidence="10">
    <location>
        <begin position="29"/>
        <end position="516"/>
    </location>
</feature>
<feature type="transmembrane region" description="Helical" evidence="9">
    <location>
        <begin position="319"/>
        <end position="338"/>
    </location>
</feature>
<name>A0A843YPB8_9BURK</name>
<evidence type="ECO:0000259" key="10">
    <source>
        <dbReference type="PROSITE" id="PS50850"/>
    </source>
</evidence>
<comment type="caution">
    <text evidence="11">The sequence shown here is derived from an EMBL/GenBank/DDBJ whole genome shotgun (WGS) entry which is preliminary data.</text>
</comment>
<keyword evidence="8 9" id="KW-0472">Membrane</keyword>
<dbReference type="InterPro" id="IPR036259">
    <property type="entry name" value="MFS_trans_sf"/>
</dbReference>
<dbReference type="InterPro" id="IPR011701">
    <property type="entry name" value="MFS"/>
</dbReference>
<sequence>MSTPAAPDAPASAPVPANAPLPAGVLAIFTVAVAFSTFMEVLDTSIANVAIPTIAGNLAVSANQGTWVISSYGLAAAIVVPLTGWIAKRFGEVRTFIWSVLLFTVASALCGLATSFPMLVAFRFLQGLVSGPMVPLSQTLLLSNYPPQKRGMAMALWAMTVVIAPIFGPLLGGYITDNSSWPWIFYINAPIGIFSAIVTYTILKKRETPTAKLPIDVVGLILMVLGVGSLQLLLDNGNDLDWFNSNIIIALCVTSVISLTIFIIWELTDEHPIIDLSLFKTANFRYGVIAMALGYMSFFAMTVLFPLWLQTVMNYTPTWAGIATSPVGIFALLFSPIVGRNIQRLNLRLVASFAYVVFAITAFWFSTFTLDTSLNQIYLPRLVQGIAVACFFVPINQIILSGIQPARLAAASGLSNFFRTLSGSMGTAIVVTLWSHRTQIHAVRLAENFTPNGVETQNYVGKLTQLGSSTDVAYAQVQSVIQAQSAMLATSEVFWGISIVFILLIGLVWLTRPPFGVAGGGGPGH</sequence>
<dbReference type="AlphaFoldDB" id="A0A843YPB8"/>
<evidence type="ECO:0000313" key="12">
    <source>
        <dbReference type="Proteomes" id="UP000451565"/>
    </source>
</evidence>
<dbReference type="Gene3D" id="1.20.1250.20">
    <property type="entry name" value="MFS general substrate transporter like domains"/>
    <property type="match status" value="1"/>
</dbReference>
<feature type="transmembrane region" description="Helical" evidence="9">
    <location>
        <begin position="286"/>
        <end position="307"/>
    </location>
</feature>
<dbReference type="EMBL" id="WINI01000004">
    <property type="protein sequence ID" value="MQR00850.1"/>
    <property type="molecule type" value="Genomic_DNA"/>
</dbReference>
<dbReference type="FunFam" id="1.20.1720.10:FF:000002">
    <property type="entry name" value="Multidrug resistance protein B"/>
    <property type="match status" value="1"/>
</dbReference>
<keyword evidence="7 9" id="KW-1133">Transmembrane helix</keyword>
<evidence type="ECO:0000256" key="7">
    <source>
        <dbReference type="ARBA" id="ARBA00022989"/>
    </source>
</evidence>
<dbReference type="Pfam" id="PF07690">
    <property type="entry name" value="MFS_1"/>
    <property type="match status" value="1"/>
</dbReference>
<evidence type="ECO:0000313" key="11">
    <source>
        <dbReference type="EMBL" id="MQR00850.1"/>
    </source>
</evidence>
<feature type="transmembrane region" description="Helical" evidence="9">
    <location>
        <begin position="69"/>
        <end position="87"/>
    </location>
</feature>
<dbReference type="NCBIfam" id="TIGR00711">
    <property type="entry name" value="efflux_EmrB"/>
    <property type="match status" value="1"/>
</dbReference>
<evidence type="ECO:0000256" key="5">
    <source>
        <dbReference type="ARBA" id="ARBA00022519"/>
    </source>
</evidence>
<feature type="transmembrane region" description="Helical" evidence="9">
    <location>
        <begin position="181"/>
        <end position="203"/>
    </location>
</feature>
<dbReference type="PANTHER" id="PTHR42718:SF9">
    <property type="entry name" value="MAJOR FACILITATOR SUPERFAMILY MULTIDRUG TRANSPORTER MFSC"/>
    <property type="match status" value="1"/>
</dbReference>
<keyword evidence="4" id="KW-1003">Cell membrane</keyword>
<keyword evidence="5" id="KW-0997">Cell inner membrane</keyword>
<dbReference type="OrthoDB" id="9807274at2"/>
<feature type="transmembrane region" description="Helical" evidence="9">
    <location>
        <begin position="20"/>
        <end position="39"/>
    </location>
</feature>
<accession>A0A843YPB8</accession>
<evidence type="ECO:0000256" key="4">
    <source>
        <dbReference type="ARBA" id="ARBA00022475"/>
    </source>
</evidence>
<feature type="transmembrane region" description="Helical" evidence="9">
    <location>
        <begin position="154"/>
        <end position="175"/>
    </location>
</feature>
<feature type="transmembrane region" description="Helical" evidence="9">
    <location>
        <begin position="493"/>
        <end position="510"/>
    </location>
</feature>
<protein>
    <submittedName>
        <fullName evidence="11">DHA2 family efflux MFS transporter permease subunit</fullName>
    </submittedName>
</protein>
<dbReference type="InterPro" id="IPR020846">
    <property type="entry name" value="MFS_dom"/>
</dbReference>
<reference evidence="11 12" key="1">
    <citation type="submission" date="2019-10" db="EMBL/GenBank/DDBJ databases">
        <title>Glaciimonas soli sp. nov., a psychrophilic bacterium isolated from the forest soil of a high elevation mountain in Taiwan.</title>
        <authorList>
            <person name="Wang L.-T."/>
            <person name="Shieh W.Y."/>
        </authorList>
    </citation>
    <scope>NUCLEOTIDE SEQUENCE [LARGE SCALE GENOMIC DNA]</scope>
    <source>
        <strain evidence="11 12">GS1</strain>
    </source>
</reference>
<gene>
    <name evidence="11" type="ORF">GEV47_09155</name>
</gene>
<dbReference type="Proteomes" id="UP000451565">
    <property type="component" value="Unassembled WGS sequence"/>
</dbReference>
<dbReference type="CDD" id="cd17503">
    <property type="entry name" value="MFS_LmrB_MDR_like"/>
    <property type="match status" value="1"/>
</dbReference>
<evidence type="ECO:0000256" key="1">
    <source>
        <dbReference type="ARBA" id="ARBA00004429"/>
    </source>
</evidence>
<dbReference type="RefSeq" id="WP_153234465.1">
    <property type="nucleotide sequence ID" value="NZ_WINI01000004.1"/>
</dbReference>
<dbReference type="PROSITE" id="PS50850">
    <property type="entry name" value="MFS"/>
    <property type="match status" value="1"/>
</dbReference>
<dbReference type="GO" id="GO:1990961">
    <property type="term" value="P:xenobiotic detoxification by transmembrane export across the plasma membrane"/>
    <property type="evidence" value="ECO:0007669"/>
    <property type="project" value="UniProtKB-ARBA"/>
</dbReference>
<evidence type="ECO:0000256" key="9">
    <source>
        <dbReference type="SAM" id="Phobius"/>
    </source>
</evidence>
<dbReference type="GO" id="GO:0005886">
    <property type="term" value="C:plasma membrane"/>
    <property type="evidence" value="ECO:0007669"/>
    <property type="project" value="UniProtKB-SubCell"/>
</dbReference>
<comment type="similarity">
    <text evidence="2">Belongs to the major facilitator superfamily. EmrB family.</text>
</comment>
<dbReference type="PRINTS" id="PR01036">
    <property type="entry name" value="TCRTETB"/>
</dbReference>
<feature type="transmembrane region" description="Helical" evidence="9">
    <location>
        <begin position="246"/>
        <end position="265"/>
    </location>
</feature>
<comment type="subcellular location">
    <subcellularLocation>
        <location evidence="1">Cell inner membrane</location>
        <topology evidence="1">Multi-pass membrane protein</topology>
    </subcellularLocation>
</comment>
<feature type="transmembrane region" description="Helical" evidence="9">
    <location>
        <begin position="377"/>
        <end position="395"/>
    </location>
</feature>
<organism evidence="11 12">
    <name type="scientific">Glaciimonas soli</name>
    <dbReference type="NCBI Taxonomy" id="2590999"/>
    <lineage>
        <taxon>Bacteria</taxon>
        <taxon>Pseudomonadati</taxon>
        <taxon>Pseudomonadota</taxon>
        <taxon>Betaproteobacteria</taxon>
        <taxon>Burkholderiales</taxon>
        <taxon>Oxalobacteraceae</taxon>
        <taxon>Glaciimonas</taxon>
    </lineage>
</organism>
<dbReference type="SUPFAM" id="SSF103473">
    <property type="entry name" value="MFS general substrate transporter"/>
    <property type="match status" value="1"/>
</dbReference>
<dbReference type="Gene3D" id="1.20.1720.10">
    <property type="entry name" value="Multidrug resistance protein D"/>
    <property type="match status" value="1"/>
</dbReference>
<dbReference type="GO" id="GO:0022857">
    <property type="term" value="F:transmembrane transporter activity"/>
    <property type="evidence" value="ECO:0007669"/>
    <property type="project" value="InterPro"/>
</dbReference>
<feature type="transmembrane region" description="Helical" evidence="9">
    <location>
        <begin position="96"/>
        <end position="118"/>
    </location>
</feature>
<evidence type="ECO:0000256" key="8">
    <source>
        <dbReference type="ARBA" id="ARBA00023136"/>
    </source>
</evidence>
<keyword evidence="6 9" id="KW-0812">Transmembrane</keyword>
<evidence type="ECO:0000256" key="2">
    <source>
        <dbReference type="ARBA" id="ARBA00008537"/>
    </source>
</evidence>
<feature type="transmembrane region" description="Helical" evidence="9">
    <location>
        <begin position="345"/>
        <end position="365"/>
    </location>
</feature>
<dbReference type="InterPro" id="IPR004638">
    <property type="entry name" value="EmrB-like"/>
</dbReference>
<dbReference type="GO" id="GO:0015721">
    <property type="term" value="P:bile acid and bile salt transport"/>
    <property type="evidence" value="ECO:0007669"/>
    <property type="project" value="UniProtKB-ARBA"/>
</dbReference>
<evidence type="ECO:0000256" key="3">
    <source>
        <dbReference type="ARBA" id="ARBA00022448"/>
    </source>
</evidence>
<feature type="transmembrane region" description="Helical" evidence="9">
    <location>
        <begin position="215"/>
        <end position="234"/>
    </location>
</feature>
<proteinExistence type="inferred from homology"/>
<dbReference type="PANTHER" id="PTHR42718">
    <property type="entry name" value="MAJOR FACILITATOR SUPERFAMILY MULTIDRUG TRANSPORTER MFSC"/>
    <property type="match status" value="1"/>
</dbReference>